<evidence type="ECO:0000256" key="5">
    <source>
        <dbReference type="ARBA" id="ARBA00022840"/>
    </source>
</evidence>
<proteinExistence type="inferred from homology"/>
<accession>K8EJN1</accession>
<dbReference type="SMART" id="SM00382">
    <property type="entry name" value="AAA"/>
    <property type="match status" value="1"/>
</dbReference>
<feature type="region of interest" description="Disordered" evidence="6">
    <location>
        <begin position="1"/>
        <end position="25"/>
    </location>
</feature>
<dbReference type="FunFam" id="3.40.50.300:FF:000129">
    <property type="entry name" value="Replication factor C subunit 5"/>
    <property type="match status" value="1"/>
</dbReference>
<dbReference type="AlphaFoldDB" id="K8EJN1"/>
<name>K8EJN1_9CHLO</name>
<dbReference type="GO" id="GO:0005663">
    <property type="term" value="C:DNA replication factor C complex"/>
    <property type="evidence" value="ECO:0007669"/>
    <property type="project" value="TreeGrafter"/>
</dbReference>
<dbReference type="GO" id="GO:0006281">
    <property type="term" value="P:DNA repair"/>
    <property type="evidence" value="ECO:0007669"/>
    <property type="project" value="TreeGrafter"/>
</dbReference>
<dbReference type="eggNOG" id="KOG0989">
    <property type="taxonomic scope" value="Eukaryota"/>
</dbReference>
<keyword evidence="4" id="KW-0547">Nucleotide-binding</keyword>
<dbReference type="InterPro" id="IPR003593">
    <property type="entry name" value="AAA+_ATPase"/>
</dbReference>
<evidence type="ECO:0000256" key="3">
    <source>
        <dbReference type="ARBA" id="ARBA00022705"/>
    </source>
</evidence>
<dbReference type="InterPro" id="IPR008921">
    <property type="entry name" value="DNA_pol3_clamp-load_cplx_C"/>
</dbReference>
<dbReference type="OrthoDB" id="4199794at2759"/>
<evidence type="ECO:0000256" key="4">
    <source>
        <dbReference type="ARBA" id="ARBA00022741"/>
    </source>
</evidence>
<sequence length="350" mass="38812">MGGEEEQMDVDHQHHAHVQAKKKEPWVDKYRPKKVSDVAYQTEVVSALEKAMETHNLPHMLFYGPPGTGKTTCALAICKQLYGPELGKKRVLELNASDERGISVVRGKIKSFASTTVGEGVPGYPCPPYKILILDEADSMTNDAQSALRRMMETYSRVTRFFILCNYVSKIIDPISSRCAKFRFKSLDGGTMHERINFIAKGENLQLAEGTLQALEHVSAGDMRKAITLLQSAASLFGPELTGDRIREVAGVIPDEKIEELLQLCVAGDSQKSQALAEDILKDGFPCLQILEQFGYYLADSDLLEDEMKAEICLKLGEVEKKLVDGADEWLQLSHCISIATIVCSTKPEK</sequence>
<dbReference type="GO" id="GO:0003677">
    <property type="term" value="F:DNA binding"/>
    <property type="evidence" value="ECO:0007669"/>
    <property type="project" value="InterPro"/>
</dbReference>
<protein>
    <recommendedName>
        <fullName evidence="7">AAA+ ATPase domain-containing protein</fullName>
    </recommendedName>
</protein>
<dbReference type="InterPro" id="IPR003959">
    <property type="entry name" value="ATPase_AAA_core"/>
</dbReference>
<dbReference type="InterPro" id="IPR027417">
    <property type="entry name" value="P-loop_NTPase"/>
</dbReference>
<dbReference type="GeneID" id="19013419"/>
<reference evidence="8 9" key="1">
    <citation type="submission" date="2011-10" db="EMBL/GenBank/DDBJ databases">
        <authorList>
            <person name="Genoscope - CEA"/>
        </authorList>
    </citation>
    <scope>NUCLEOTIDE SEQUENCE [LARGE SCALE GENOMIC DNA]</scope>
    <source>
        <strain evidence="8 9">RCC 1105</strain>
    </source>
</reference>
<dbReference type="SUPFAM" id="SSF52540">
    <property type="entry name" value="P-loop containing nucleoside triphosphate hydrolases"/>
    <property type="match status" value="1"/>
</dbReference>
<evidence type="ECO:0000259" key="7">
    <source>
        <dbReference type="SMART" id="SM00382"/>
    </source>
</evidence>
<dbReference type="GO" id="GO:0016887">
    <property type="term" value="F:ATP hydrolysis activity"/>
    <property type="evidence" value="ECO:0007669"/>
    <property type="project" value="InterPro"/>
</dbReference>
<dbReference type="Gene3D" id="1.20.272.10">
    <property type="match status" value="1"/>
</dbReference>
<dbReference type="InterPro" id="IPR047854">
    <property type="entry name" value="RFC_lid"/>
</dbReference>
<dbReference type="Pfam" id="PF00004">
    <property type="entry name" value="AAA"/>
    <property type="match status" value="1"/>
</dbReference>
<evidence type="ECO:0000313" key="9">
    <source>
        <dbReference type="Proteomes" id="UP000198341"/>
    </source>
</evidence>
<dbReference type="GO" id="GO:0005634">
    <property type="term" value="C:nucleus"/>
    <property type="evidence" value="ECO:0007669"/>
    <property type="project" value="TreeGrafter"/>
</dbReference>
<dbReference type="CDD" id="cd18140">
    <property type="entry name" value="HLD_clamp_RFC"/>
    <property type="match status" value="1"/>
</dbReference>
<dbReference type="STRING" id="41875.K8EJN1"/>
<feature type="domain" description="AAA+ ATPase" evidence="7">
    <location>
        <begin position="56"/>
        <end position="188"/>
    </location>
</feature>
<comment type="subunit">
    <text evidence="2">Heterotetramer of subunits RFC2, RFC3, RFC4 and RFC5 that can form a complex with RFC1.</text>
</comment>
<evidence type="ECO:0000313" key="8">
    <source>
        <dbReference type="EMBL" id="CCO18236.1"/>
    </source>
</evidence>
<dbReference type="RefSeq" id="XP_007510703.1">
    <property type="nucleotide sequence ID" value="XM_007510641.1"/>
</dbReference>
<dbReference type="GO" id="GO:0003689">
    <property type="term" value="F:DNA clamp loader activity"/>
    <property type="evidence" value="ECO:0007669"/>
    <property type="project" value="TreeGrafter"/>
</dbReference>
<dbReference type="Gene3D" id="1.10.8.60">
    <property type="match status" value="1"/>
</dbReference>
<dbReference type="InterPro" id="IPR050238">
    <property type="entry name" value="DNA_Rep/Repair_Clamp_Loader"/>
</dbReference>
<evidence type="ECO:0000256" key="6">
    <source>
        <dbReference type="SAM" id="MobiDB-lite"/>
    </source>
</evidence>
<dbReference type="Proteomes" id="UP000198341">
    <property type="component" value="Chromosome 10"/>
</dbReference>
<gene>
    <name evidence="8" type="ordered locus">Bathy10g03440</name>
</gene>
<dbReference type="Pfam" id="PF08542">
    <property type="entry name" value="Rep_fac_C"/>
    <property type="match status" value="1"/>
</dbReference>
<comment type="similarity">
    <text evidence="1">Belongs to the activator 1 small subunits family.</text>
</comment>
<evidence type="ECO:0000256" key="2">
    <source>
        <dbReference type="ARBA" id="ARBA00011480"/>
    </source>
</evidence>
<dbReference type="EMBL" id="FO082269">
    <property type="protein sequence ID" value="CCO18236.1"/>
    <property type="molecule type" value="Genomic_DNA"/>
</dbReference>
<dbReference type="CDD" id="cd00009">
    <property type="entry name" value="AAA"/>
    <property type="match status" value="1"/>
</dbReference>
<dbReference type="PANTHER" id="PTHR11669:SF20">
    <property type="entry name" value="REPLICATION FACTOR C SUBUNIT 4"/>
    <property type="match status" value="1"/>
</dbReference>
<keyword evidence="9" id="KW-1185">Reference proteome</keyword>
<dbReference type="PANTHER" id="PTHR11669">
    <property type="entry name" value="REPLICATION FACTOR C / DNA POLYMERASE III GAMMA-TAU SUBUNIT"/>
    <property type="match status" value="1"/>
</dbReference>
<organism evidence="8 9">
    <name type="scientific">Bathycoccus prasinos</name>
    <dbReference type="NCBI Taxonomy" id="41875"/>
    <lineage>
        <taxon>Eukaryota</taxon>
        <taxon>Viridiplantae</taxon>
        <taxon>Chlorophyta</taxon>
        <taxon>Mamiellophyceae</taxon>
        <taxon>Mamiellales</taxon>
        <taxon>Bathycoccaceae</taxon>
        <taxon>Bathycoccus</taxon>
    </lineage>
</organism>
<dbReference type="KEGG" id="bpg:Bathy10g03440"/>
<dbReference type="InterPro" id="IPR013748">
    <property type="entry name" value="Rep_factorC_C"/>
</dbReference>
<dbReference type="Gene3D" id="3.40.50.300">
    <property type="entry name" value="P-loop containing nucleotide triphosphate hydrolases"/>
    <property type="match status" value="1"/>
</dbReference>
<evidence type="ECO:0000256" key="1">
    <source>
        <dbReference type="ARBA" id="ARBA00005378"/>
    </source>
</evidence>
<dbReference type="SUPFAM" id="SSF48019">
    <property type="entry name" value="post-AAA+ oligomerization domain-like"/>
    <property type="match status" value="1"/>
</dbReference>
<keyword evidence="3" id="KW-0235">DNA replication</keyword>
<dbReference type="NCBIfam" id="NF001679">
    <property type="entry name" value="PRK00440.1"/>
    <property type="match status" value="1"/>
</dbReference>
<dbReference type="GO" id="GO:0005524">
    <property type="term" value="F:ATP binding"/>
    <property type="evidence" value="ECO:0007669"/>
    <property type="project" value="UniProtKB-KW"/>
</dbReference>
<keyword evidence="5" id="KW-0067">ATP-binding</keyword>
<dbReference type="GO" id="GO:0006261">
    <property type="term" value="P:DNA-templated DNA replication"/>
    <property type="evidence" value="ECO:0007669"/>
    <property type="project" value="TreeGrafter"/>
</dbReference>